<gene>
    <name evidence="1" type="ORF">NCTC10797_00720</name>
</gene>
<dbReference type="Proteomes" id="UP000290439">
    <property type="component" value="Chromosome"/>
</dbReference>
<protein>
    <recommendedName>
        <fullName evidence="3">TetR family transcriptional regulator</fullName>
    </recommendedName>
</protein>
<accession>A0A4U8VWH0</accession>
<proteinExistence type="predicted"/>
<dbReference type="EMBL" id="LR215973">
    <property type="protein sequence ID" value="VFA96965.1"/>
    <property type="molecule type" value="Genomic_DNA"/>
</dbReference>
<sequence>MGLDARRLEGWSEAGAAATRSFWATFVRSLAEHGTLRPDIDAETAADSLFALGSPHVFRLLRRESGWPARKYRDWLADAVAAHLLAR</sequence>
<dbReference type="AlphaFoldDB" id="A0A4U8VWH0"/>
<reference evidence="1 2" key="1">
    <citation type="submission" date="2019-02" db="EMBL/GenBank/DDBJ databases">
        <authorList>
            <consortium name="Pathogen Informatics"/>
        </authorList>
    </citation>
    <scope>NUCLEOTIDE SEQUENCE [LARGE SCALE GENOMIC DNA]</scope>
    <source>
        <strain evidence="1 2">3012STDY6756504</strain>
    </source>
</reference>
<organism evidence="1 2">
    <name type="scientific">Nocardia cyriacigeorgica</name>
    <dbReference type="NCBI Taxonomy" id="135487"/>
    <lineage>
        <taxon>Bacteria</taxon>
        <taxon>Bacillati</taxon>
        <taxon>Actinomycetota</taxon>
        <taxon>Actinomycetes</taxon>
        <taxon>Mycobacteriales</taxon>
        <taxon>Nocardiaceae</taxon>
        <taxon>Nocardia</taxon>
    </lineage>
</organism>
<dbReference type="RefSeq" id="WP_014350324.1">
    <property type="nucleotide sequence ID" value="NZ_AP026975.1"/>
</dbReference>
<dbReference type="SUPFAM" id="SSF48498">
    <property type="entry name" value="Tetracyclin repressor-like, C-terminal domain"/>
    <property type="match status" value="1"/>
</dbReference>
<evidence type="ECO:0000313" key="1">
    <source>
        <dbReference type="EMBL" id="VFA96965.1"/>
    </source>
</evidence>
<dbReference type="InterPro" id="IPR036271">
    <property type="entry name" value="Tet_transcr_reg_TetR-rel_C_sf"/>
</dbReference>
<dbReference type="Gene3D" id="1.10.357.10">
    <property type="entry name" value="Tetracycline Repressor, domain 2"/>
    <property type="match status" value="1"/>
</dbReference>
<evidence type="ECO:0008006" key="3">
    <source>
        <dbReference type="Google" id="ProtNLM"/>
    </source>
</evidence>
<name>A0A4U8VWH0_9NOCA</name>
<evidence type="ECO:0000313" key="2">
    <source>
        <dbReference type="Proteomes" id="UP000290439"/>
    </source>
</evidence>